<evidence type="ECO:0000313" key="2">
    <source>
        <dbReference type="Proteomes" id="UP000607653"/>
    </source>
</evidence>
<dbReference type="AlphaFoldDB" id="A0A822YPS3"/>
<proteinExistence type="predicted"/>
<organism evidence="1 2">
    <name type="scientific">Nelumbo nucifera</name>
    <name type="common">Sacred lotus</name>
    <dbReference type="NCBI Taxonomy" id="4432"/>
    <lineage>
        <taxon>Eukaryota</taxon>
        <taxon>Viridiplantae</taxon>
        <taxon>Streptophyta</taxon>
        <taxon>Embryophyta</taxon>
        <taxon>Tracheophyta</taxon>
        <taxon>Spermatophyta</taxon>
        <taxon>Magnoliopsida</taxon>
        <taxon>Proteales</taxon>
        <taxon>Nelumbonaceae</taxon>
        <taxon>Nelumbo</taxon>
    </lineage>
</organism>
<evidence type="ECO:0000313" key="1">
    <source>
        <dbReference type="EMBL" id="DAD33025.1"/>
    </source>
</evidence>
<comment type="caution">
    <text evidence="1">The sequence shown here is derived from an EMBL/GenBank/DDBJ whole genome shotgun (WGS) entry which is preliminary data.</text>
</comment>
<keyword evidence="2" id="KW-1185">Reference proteome</keyword>
<protein>
    <submittedName>
        <fullName evidence="1">Uncharacterized protein</fullName>
    </submittedName>
</protein>
<name>A0A822YPS3_NELNU</name>
<reference evidence="1 2" key="1">
    <citation type="journal article" date="2020" name="Mol. Biol. Evol.">
        <title>Distinct Expression and Methylation Patterns for Genes with Different Fates following a Single Whole-Genome Duplication in Flowering Plants.</title>
        <authorList>
            <person name="Shi T."/>
            <person name="Rahmani R.S."/>
            <person name="Gugger P.F."/>
            <person name="Wang M."/>
            <person name="Li H."/>
            <person name="Zhang Y."/>
            <person name="Li Z."/>
            <person name="Wang Q."/>
            <person name="Van de Peer Y."/>
            <person name="Marchal K."/>
            <person name="Chen J."/>
        </authorList>
    </citation>
    <scope>NUCLEOTIDE SEQUENCE [LARGE SCALE GENOMIC DNA]</scope>
    <source>
        <tissue evidence="1">Leaf</tissue>
    </source>
</reference>
<dbReference type="Proteomes" id="UP000607653">
    <property type="component" value="Unassembled WGS sequence"/>
</dbReference>
<accession>A0A822YPS3</accession>
<gene>
    <name evidence="1" type="ORF">HUJ06_011876</name>
</gene>
<dbReference type="EMBL" id="DUZY01000003">
    <property type="protein sequence ID" value="DAD33025.1"/>
    <property type="molecule type" value="Genomic_DNA"/>
</dbReference>
<sequence>MDKETINMLVALGMADLPSIVNQAKSLPSESLPSVLLVGLHGENISTQG</sequence>